<sequence>MTKKLVIKKQSADVDNNEKIENDEKTIQIPMQPIRIFIYYHRNYAVNATKNDTVLELKKKIRSMLDINIKKISLSFSRGSFDYFVLTNDYLDPRFDNDFTYQRDGPTLTRGNEPYKPPYGWKRIAISIKKYGDNTWIGTDKNSWPVSFHGTRKDAAENIAKDGFDLSKGKRFKYGKGIYSTPDVREAECYATSFSYQNCNYKVIFQNRVNPNDLKKANNDTYWITANDKNIRPY</sequence>
<dbReference type="PANTHER" id="PTHR36649">
    <property type="entry name" value="UBIQUITIN-LIKE DOMAIN-CONTAINING PROTEIN"/>
    <property type="match status" value="1"/>
</dbReference>
<dbReference type="SUPFAM" id="SSF54236">
    <property type="entry name" value="Ubiquitin-like"/>
    <property type="match status" value="1"/>
</dbReference>
<proteinExistence type="predicted"/>
<gene>
    <name evidence="1" type="ORF">RFULGI_LOCUS10778</name>
</gene>
<evidence type="ECO:0000313" key="1">
    <source>
        <dbReference type="EMBL" id="CAG8709873.1"/>
    </source>
</evidence>
<dbReference type="EMBL" id="CAJVPZ010022023">
    <property type="protein sequence ID" value="CAG8709873.1"/>
    <property type="molecule type" value="Genomic_DNA"/>
</dbReference>
<protein>
    <submittedName>
        <fullName evidence="1">2895_t:CDS:1</fullName>
    </submittedName>
</protein>
<feature type="non-terminal residue" evidence="1">
    <location>
        <position position="234"/>
    </location>
</feature>
<dbReference type="InterPro" id="IPR029071">
    <property type="entry name" value="Ubiquitin-like_domsf"/>
</dbReference>
<comment type="caution">
    <text evidence="1">The sequence shown here is derived from an EMBL/GenBank/DDBJ whole genome shotgun (WGS) entry which is preliminary data.</text>
</comment>
<dbReference type="Proteomes" id="UP000789396">
    <property type="component" value="Unassembled WGS sequence"/>
</dbReference>
<evidence type="ECO:0000313" key="2">
    <source>
        <dbReference type="Proteomes" id="UP000789396"/>
    </source>
</evidence>
<dbReference type="OrthoDB" id="428577at2759"/>
<keyword evidence="2" id="KW-1185">Reference proteome</keyword>
<reference evidence="1" key="1">
    <citation type="submission" date="2021-06" db="EMBL/GenBank/DDBJ databases">
        <authorList>
            <person name="Kallberg Y."/>
            <person name="Tangrot J."/>
            <person name="Rosling A."/>
        </authorList>
    </citation>
    <scope>NUCLEOTIDE SEQUENCE</scope>
    <source>
        <strain evidence="1">IN212</strain>
    </source>
</reference>
<dbReference type="Gene3D" id="3.90.228.10">
    <property type="match status" value="1"/>
</dbReference>
<dbReference type="SUPFAM" id="SSF56399">
    <property type="entry name" value="ADP-ribosylation"/>
    <property type="match status" value="1"/>
</dbReference>
<name>A0A9N9HWA7_9GLOM</name>
<accession>A0A9N9HWA7</accession>
<dbReference type="CDD" id="cd17039">
    <property type="entry name" value="Ubl_ubiquitin_like"/>
    <property type="match status" value="1"/>
</dbReference>
<organism evidence="1 2">
    <name type="scientific">Racocetra fulgida</name>
    <dbReference type="NCBI Taxonomy" id="60492"/>
    <lineage>
        <taxon>Eukaryota</taxon>
        <taxon>Fungi</taxon>
        <taxon>Fungi incertae sedis</taxon>
        <taxon>Mucoromycota</taxon>
        <taxon>Glomeromycotina</taxon>
        <taxon>Glomeromycetes</taxon>
        <taxon>Diversisporales</taxon>
        <taxon>Gigasporaceae</taxon>
        <taxon>Racocetra</taxon>
    </lineage>
</organism>
<dbReference type="PANTHER" id="PTHR36649:SF28">
    <property type="entry name" value="UBIQUITIN-LIKE DOMAIN-CONTAINING PROTEIN"/>
    <property type="match status" value="1"/>
</dbReference>
<dbReference type="AlphaFoldDB" id="A0A9N9HWA7"/>